<dbReference type="Gene3D" id="3.20.20.120">
    <property type="entry name" value="Enolase-like C-terminal domain"/>
    <property type="match status" value="1"/>
</dbReference>
<dbReference type="GO" id="GO:0046872">
    <property type="term" value="F:metal ion binding"/>
    <property type="evidence" value="ECO:0007669"/>
    <property type="project" value="UniProtKB-KW"/>
</dbReference>
<proteinExistence type="predicted"/>
<dbReference type="SMART" id="SM00922">
    <property type="entry name" value="MR_MLE"/>
    <property type="match status" value="1"/>
</dbReference>
<dbReference type="SFLD" id="SFLDS00001">
    <property type="entry name" value="Enolase"/>
    <property type="match status" value="1"/>
</dbReference>
<evidence type="ECO:0000259" key="2">
    <source>
        <dbReference type="SMART" id="SM00922"/>
    </source>
</evidence>
<comment type="caution">
    <text evidence="3">The sequence shown here is derived from an EMBL/GenBank/DDBJ whole genome shotgun (WGS) entry which is preliminary data.</text>
</comment>
<dbReference type="AlphaFoldDB" id="A0AA87ZR68"/>
<keyword evidence="1" id="KW-0479">Metal-binding</keyword>
<dbReference type="InterPro" id="IPR013342">
    <property type="entry name" value="Mandelate_racemase_C"/>
</dbReference>
<dbReference type="InterPro" id="IPR029017">
    <property type="entry name" value="Enolase-like_N"/>
</dbReference>
<dbReference type="GO" id="GO:0003824">
    <property type="term" value="F:catalytic activity"/>
    <property type="evidence" value="ECO:0007669"/>
    <property type="project" value="UniProtKB-ARBA"/>
</dbReference>
<reference evidence="3" key="1">
    <citation type="submission" date="2023-07" db="EMBL/GenBank/DDBJ databases">
        <title>draft genome sequence of fig (Ficus carica).</title>
        <authorList>
            <person name="Takahashi T."/>
            <person name="Nishimura K."/>
        </authorList>
    </citation>
    <scope>NUCLEOTIDE SEQUENCE</scope>
</reference>
<feature type="domain" description="Mandelate racemase/muconate lactonizing enzyme C-terminal" evidence="2">
    <location>
        <begin position="216"/>
        <end position="310"/>
    </location>
</feature>
<dbReference type="InterPro" id="IPR029065">
    <property type="entry name" value="Enolase_C-like"/>
</dbReference>
<dbReference type="Proteomes" id="UP001187192">
    <property type="component" value="Unassembled WGS sequence"/>
</dbReference>
<accession>A0AA87ZR68</accession>
<dbReference type="Gene3D" id="3.30.390.10">
    <property type="entry name" value="Enolase-like, N-terminal domain"/>
    <property type="match status" value="1"/>
</dbReference>
<dbReference type="SUPFAM" id="SSF54826">
    <property type="entry name" value="Enolase N-terminal domain-like"/>
    <property type="match status" value="1"/>
</dbReference>
<keyword evidence="4" id="KW-1185">Reference proteome</keyword>
<dbReference type="PANTHER" id="PTHR48073">
    <property type="entry name" value="O-SUCCINYLBENZOATE SYNTHASE-RELATED"/>
    <property type="match status" value="1"/>
</dbReference>
<gene>
    <name evidence="3" type="ORF">TIFTF001_001947</name>
</gene>
<name>A0AA87ZR68_FICCA</name>
<protein>
    <recommendedName>
        <fullName evidence="2">Mandelate racemase/muconate lactonizing enzyme C-terminal domain-containing protein</fullName>
    </recommendedName>
</protein>
<dbReference type="PANTHER" id="PTHR48073:SF4">
    <property type="entry name" value="MANDELATE RACEMASE_MUCONATE LACTONIZING ENZYME C-TERMINAL DOMAIN-CONTAINING PROTEIN"/>
    <property type="match status" value="1"/>
</dbReference>
<sequence length="471" mass="51155">MAPLGSALCPPTSSLIFSQSKHQQAFKASSQLQPRNHILKIFCSSFSSSINNKPTTVSEVSRSSTTKEPASFGFKNLTETFWVDVQRAEERPLRVEVVDGLFARHVENLAIRVELGNGCAGWGEAAAPEEENSAVGRAMAKEACEFLRRSSAMTLGSVFQEIGGILPGKEYASVRAGVEMALIDAVANSIDVPLWRLFGGVSNSLTTAVTIPIRSPAEASALAAKYQAKGFTTMRFNLGLNLFEELEVIKAVQIDQPHCSFILDGNGKYTFEEAILVLERLHEMAVTPILFEQPVHRDDWNGLANVRGIAREKYGIHVSADESCQSLADVQKVVDDDIVDFVNIKLAKFGVLGSLQAIEIARQSGLSLVIDSMVETRLASGFAGHLACGLGCFKYANLDAPFMLSDDPVFGGYEVSGPVYKYTNARGQGGFLKQDTVAPKFKIQVALASVICLSNQVFRRTLHLTILDIVV</sequence>
<dbReference type="EMBL" id="BTGU01000002">
    <property type="protein sequence ID" value="GMN28191.1"/>
    <property type="molecule type" value="Genomic_DNA"/>
</dbReference>
<dbReference type="SUPFAM" id="SSF51604">
    <property type="entry name" value="Enolase C-terminal domain-like"/>
    <property type="match status" value="1"/>
</dbReference>
<dbReference type="Pfam" id="PF13378">
    <property type="entry name" value="MR_MLE_C"/>
    <property type="match status" value="1"/>
</dbReference>
<evidence type="ECO:0000313" key="3">
    <source>
        <dbReference type="EMBL" id="GMN28191.1"/>
    </source>
</evidence>
<dbReference type="InterPro" id="IPR036849">
    <property type="entry name" value="Enolase-like_C_sf"/>
</dbReference>
<evidence type="ECO:0000256" key="1">
    <source>
        <dbReference type="ARBA" id="ARBA00022723"/>
    </source>
</evidence>
<evidence type="ECO:0000313" key="4">
    <source>
        <dbReference type="Proteomes" id="UP001187192"/>
    </source>
</evidence>
<organism evidence="3 4">
    <name type="scientific">Ficus carica</name>
    <name type="common">Common fig</name>
    <dbReference type="NCBI Taxonomy" id="3494"/>
    <lineage>
        <taxon>Eukaryota</taxon>
        <taxon>Viridiplantae</taxon>
        <taxon>Streptophyta</taxon>
        <taxon>Embryophyta</taxon>
        <taxon>Tracheophyta</taxon>
        <taxon>Spermatophyta</taxon>
        <taxon>Magnoliopsida</taxon>
        <taxon>eudicotyledons</taxon>
        <taxon>Gunneridae</taxon>
        <taxon>Pentapetalae</taxon>
        <taxon>rosids</taxon>
        <taxon>fabids</taxon>
        <taxon>Rosales</taxon>
        <taxon>Moraceae</taxon>
        <taxon>Ficeae</taxon>
        <taxon>Ficus</taxon>
    </lineage>
</organism>